<evidence type="ECO:0000256" key="1">
    <source>
        <dbReference type="ARBA" id="ARBA00022598"/>
    </source>
</evidence>
<accession>A0A1I7AWY9</accession>
<name>A0A1I7AWY9_9RHOB</name>
<dbReference type="AlphaFoldDB" id="A0A1I7AWY9"/>
<evidence type="ECO:0000313" key="6">
    <source>
        <dbReference type="Proteomes" id="UP000182466"/>
    </source>
</evidence>
<feature type="non-terminal residue" evidence="5">
    <location>
        <position position="1"/>
    </location>
</feature>
<evidence type="ECO:0000256" key="3">
    <source>
        <dbReference type="ARBA" id="ARBA00022840"/>
    </source>
</evidence>
<dbReference type="InterPro" id="IPR000559">
    <property type="entry name" value="Formate_THF_ligase"/>
</dbReference>
<dbReference type="GO" id="GO:0005524">
    <property type="term" value="F:ATP binding"/>
    <property type="evidence" value="ECO:0007669"/>
    <property type="project" value="UniProtKB-KW"/>
</dbReference>
<keyword evidence="1 5" id="KW-0436">Ligase</keyword>
<keyword evidence="3" id="KW-0067">ATP-binding</keyword>
<dbReference type="RefSeq" id="WP_139236361.1">
    <property type="nucleotide sequence ID" value="NZ_FPAW01000008.1"/>
</dbReference>
<dbReference type="Proteomes" id="UP000182466">
    <property type="component" value="Unassembled WGS sequence"/>
</dbReference>
<dbReference type="EMBL" id="FPAW01000008">
    <property type="protein sequence ID" value="SFT79411.1"/>
    <property type="molecule type" value="Genomic_DNA"/>
</dbReference>
<evidence type="ECO:0000256" key="4">
    <source>
        <dbReference type="SAM" id="MobiDB-lite"/>
    </source>
</evidence>
<keyword evidence="6" id="KW-1185">Reference proteome</keyword>
<evidence type="ECO:0000313" key="5">
    <source>
        <dbReference type="EMBL" id="SFT79411.1"/>
    </source>
</evidence>
<sequence length="28" mass="3059">IMTMPGLPRTPSAENIRLNSDGQIEGLF</sequence>
<gene>
    <name evidence="5" type="ORF">SAMN05216236_1081</name>
</gene>
<organism evidence="5 6">
    <name type="scientific">Sedimentitalea nanhaiensis</name>
    <dbReference type="NCBI Taxonomy" id="999627"/>
    <lineage>
        <taxon>Bacteria</taxon>
        <taxon>Pseudomonadati</taxon>
        <taxon>Pseudomonadota</taxon>
        <taxon>Alphaproteobacteria</taxon>
        <taxon>Rhodobacterales</taxon>
        <taxon>Paracoccaceae</taxon>
        <taxon>Sedimentitalea</taxon>
    </lineage>
</organism>
<evidence type="ECO:0000256" key="2">
    <source>
        <dbReference type="ARBA" id="ARBA00022741"/>
    </source>
</evidence>
<reference evidence="5 6" key="1">
    <citation type="submission" date="2016-10" db="EMBL/GenBank/DDBJ databases">
        <authorList>
            <person name="de Groot N.N."/>
        </authorList>
    </citation>
    <scope>NUCLEOTIDE SEQUENCE [LARGE SCALE GENOMIC DNA]</scope>
    <source>
        <strain evidence="5 6">CGMCC 1.10959</strain>
    </source>
</reference>
<proteinExistence type="predicted"/>
<keyword evidence="2" id="KW-0547">Nucleotide-binding</keyword>
<dbReference type="STRING" id="999627.SAMN05216236_1081"/>
<dbReference type="Pfam" id="PF01268">
    <property type="entry name" value="FTHFS"/>
    <property type="match status" value="1"/>
</dbReference>
<feature type="region of interest" description="Disordered" evidence="4">
    <location>
        <begin position="1"/>
        <end position="28"/>
    </location>
</feature>
<protein>
    <submittedName>
        <fullName evidence="5">Formate--tetrahydrofolate ligase</fullName>
    </submittedName>
</protein>
<dbReference type="GO" id="GO:0004329">
    <property type="term" value="F:formate-tetrahydrofolate ligase activity"/>
    <property type="evidence" value="ECO:0007669"/>
    <property type="project" value="InterPro"/>
</dbReference>